<evidence type="ECO:0000256" key="2">
    <source>
        <dbReference type="ARBA" id="ARBA00008314"/>
    </source>
</evidence>
<dbReference type="GO" id="GO:0045177">
    <property type="term" value="C:apical part of cell"/>
    <property type="evidence" value="ECO:0007669"/>
    <property type="project" value="UniProtKB-ARBA"/>
</dbReference>
<dbReference type="CDD" id="cd13198">
    <property type="entry name" value="FERM_C1_MyoVII"/>
    <property type="match status" value="1"/>
</dbReference>
<keyword evidence="8 12" id="KW-0518">Myosin</keyword>
<dbReference type="Gene3D" id="1.25.40.530">
    <property type="entry name" value="MyTH4 domain"/>
    <property type="match status" value="3"/>
</dbReference>
<dbReference type="InterPro" id="IPR014352">
    <property type="entry name" value="FERM/acyl-CoA-bd_prot_sf"/>
</dbReference>
<dbReference type="EMBL" id="JAZGQO010000001">
    <property type="protein sequence ID" value="KAK6196209.1"/>
    <property type="molecule type" value="Genomic_DNA"/>
</dbReference>
<feature type="coiled-coil region" evidence="13">
    <location>
        <begin position="879"/>
        <end position="936"/>
    </location>
</feature>
<evidence type="ECO:0000256" key="1">
    <source>
        <dbReference type="ARBA" id="ARBA00004496"/>
    </source>
</evidence>
<dbReference type="InterPro" id="IPR035963">
    <property type="entry name" value="FERM_2"/>
</dbReference>
<dbReference type="FunFam" id="1.20.80.10:FF:000013">
    <property type="entry name" value="Unconventional myosin-VIIa"/>
    <property type="match status" value="1"/>
</dbReference>
<keyword evidence="3 11" id="KW-0728">SH3 domain</keyword>
<dbReference type="Gene3D" id="1.20.80.10">
    <property type="match status" value="2"/>
</dbReference>
<dbReference type="PANTHER" id="PTHR22692">
    <property type="entry name" value="MYOSIN VII, XV"/>
    <property type="match status" value="1"/>
</dbReference>
<evidence type="ECO:0000259" key="15">
    <source>
        <dbReference type="PROSITE" id="PS50057"/>
    </source>
</evidence>
<dbReference type="FunFam" id="1.20.80.10:FF:000012">
    <property type="entry name" value="Myosin VIIA"/>
    <property type="match status" value="1"/>
</dbReference>
<dbReference type="Gene3D" id="2.30.30.40">
    <property type="entry name" value="SH3 Domains"/>
    <property type="match status" value="1"/>
</dbReference>
<dbReference type="Pfam" id="PF00784">
    <property type="entry name" value="MyTH4"/>
    <property type="match status" value="2"/>
</dbReference>
<dbReference type="Gene3D" id="3.10.20.90">
    <property type="entry name" value="Phosphatidylinositol 3-kinase Catalytic Subunit, Chain A, domain 1"/>
    <property type="match status" value="2"/>
</dbReference>
<evidence type="ECO:0000256" key="3">
    <source>
        <dbReference type="ARBA" id="ARBA00022443"/>
    </source>
</evidence>
<dbReference type="FunFam" id="1.10.10.820:FF:000001">
    <property type="entry name" value="Myosin heavy chain"/>
    <property type="match status" value="1"/>
</dbReference>
<dbReference type="SMART" id="SM00295">
    <property type="entry name" value="B41"/>
    <property type="match status" value="2"/>
</dbReference>
<evidence type="ECO:0000256" key="6">
    <source>
        <dbReference type="ARBA" id="ARBA00022741"/>
    </source>
</evidence>
<dbReference type="InterPro" id="IPR000857">
    <property type="entry name" value="MyTH4_dom"/>
</dbReference>
<feature type="domain" description="MyTH4" evidence="16">
    <location>
        <begin position="1023"/>
        <end position="1268"/>
    </location>
</feature>
<dbReference type="InterPro" id="IPR036961">
    <property type="entry name" value="Kinesin_motor_dom_sf"/>
</dbReference>
<dbReference type="GO" id="GO:0030182">
    <property type="term" value="P:neuron differentiation"/>
    <property type="evidence" value="ECO:0007669"/>
    <property type="project" value="UniProtKB-ARBA"/>
</dbReference>
<comment type="subcellular location">
    <subcellularLocation>
        <location evidence="1">Cytoplasm</location>
    </subcellularLocation>
</comment>
<dbReference type="FunFam" id="2.30.29.30:FF:000075">
    <property type="entry name" value="unconventional myosin-VIIa"/>
    <property type="match status" value="1"/>
</dbReference>
<dbReference type="InterPro" id="IPR011993">
    <property type="entry name" value="PH-like_dom_sf"/>
</dbReference>
<gene>
    <name evidence="18" type="ORF">SNE40_001478</name>
</gene>
<keyword evidence="13" id="KW-0175">Coiled coil</keyword>
<dbReference type="InterPro" id="IPR000048">
    <property type="entry name" value="IQ_motif_EF-hand-BS"/>
</dbReference>
<dbReference type="GO" id="GO:0005902">
    <property type="term" value="C:microvillus"/>
    <property type="evidence" value="ECO:0007669"/>
    <property type="project" value="UniProtKB-ARBA"/>
</dbReference>
<proteinExistence type="inferred from homology"/>
<feature type="domain" description="FERM" evidence="15">
    <location>
        <begin position="1273"/>
        <end position="1582"/>
    </location>
</feature>
<evidence type="ECO:0000256" key="4">
    <source>
        <dbReference type="ARBA" id="ARBA00022490"/>
    </source>
</evidence>
<name>A0AAN8KCK7_PATCE</name>
<evidence type="ECO:0000259" key="16">
    <source>
        <dbReference type="PROSITE" id="PS51016"/>
    </source>
</evidence>
<dbReference type="Gene3D" id="1.10.10.820">
    <property type="match status" value="1"/>
</dbReference>
<dbReference type="GO" id="GO:0007605">
    <property type="term" value="P:sensory perception of sound"/>
    <property type="evidence" value="ECO:0007669"/>
    <property type="project" value="UniProtKB-ARBA"/>
</dbReference>
<evidence type="ECO:0008006" key="20">
    <source>
        <dbReference type="Google" id="ProtNLM"/>
    </source>
</evidence>
<dbReference type="Pfam" id="PF00373">
    <property type="entry name" value="FERM_M"/>
    <property type="match status" value="1"/>
</dbReference>
<dbReference type="InterPro" id="IPR029071">
    <property type="entry name" value="Ubiquitin-like_domsf"/>
</dbReference>
<dbReference type="SMART" id="SM00139">
    <property type="entry name" value="MyTH4"/>
    <property type="match status" value="2"/>
</dbReference>
<dbReference type="PANTHER" id="PTHR22692:SF33">
    <property type="entry name" value="MYOSIN"/>
    <property type="match status" value="1"/>
</dbReference>
<dbReference type="SUPFAM" id="SSF52540">
    <property type="entry name" value="P-loop containing nucleoside triphosphate hydrolases"/>
    <property type="match status" value="2"/>
</dbReference>
<dbReference type="SUPFAM" id="SSF47031">
    <property type="entry name" value="Second domain of FERM"/>
    <property type="match status" value="2"/>
</dbReference>
<dbReference type="SMART" id="SM00242">
    <property type="entry name" value="MYSc"/>
    <property type="match status" value="1"/>
</dbReference>
<evidence type="ECO:0000256" key="9">
    <source>
        <dbReference type="ARBA" id="ARBA00023175"/>
    </source>
</evidence>
<dbReference type="CDD" id="cd13199">
    <property type="entry name" value="FERM_C2_MyoVII"/>
    <property type="match status" value="1"/>
</dbReference>
<dbReference type="PROSITE" id="PS51016">
    <property type="entry name" value="MYTH4"/>
    <property type="match status" value="2"/>
</dbReference>
<dbReference type="CDD" id="cd17093">
    <property type="entry name" value="FERM2_F1_Myosin-VII"/>
    <property type="match status" value="1"/>
</dbReference>
<dbReference type="PROSITE" id="PS50057">
    <property type="entry name" value="FERM_3"/>
    <property type="match status" value="2"/>
</dbReference>
<organism evidence="18 19">
    <name type="scientific">Patella caerulea</name>
    <name type="common">Rayed Mediterranean limpet</name>
    <dbReference type="NCBI Taxonomy" id="87958"/>
    <lineage>
        <taxon>Eukaryota</taxon>
        <taxon>Metazoa</taxon>
        <taxon>Spiralia</taxon>
        <taxon>Lophotrochozoa</taxon>
        <taxon>Mollusca</taxon>
        <taxon>Gastropoda</taxon>
        <taxon>Patellogastropoda</taxon>
        <taxon>Patelloidea</taxon>
        <taxon>Patellidae</taxon>
        <taxon>Patella</taxon>
    </lineage>
</organism>
<dbReference type="GO" id="GO:0003779">
    <property type="term" value="F:actin binding"/>
    <property type="evidence" value="ECO:0007669"/>
    <property type="project" value="UniProtKB-KW"/>
</dbReference>
<dbReference type="GO" id="GO:0003774">
    <property type="term" value="F:cytoskeletal motor activity"/>
    <property type="evidence" value="ECO:0007669"/>
    <property type="project" value="UniProtKB-UniRule"/>
</dbReference>
<dbReference type="InterPro" id="IPR027417">
    <property type="entry name" value="P-loop_NTPase"/>
</dbReference>
<feature type="domain" description="Myosin motor" evidence="17">
    <location>
        <begin position="75"/>
        <end position="748"/>
    </location>
</feature>
<dbReference type="FunFam" id="2.30.29.30:FF:000079">
    <property type="entry name" value="unconventional myosin-VIIa"/>
    <property type="match status" value="1"/>
</dbReference>
<dbReference type="Pfam" id="PF00612">
    <property type="entry name" value="IQ"/>
    <property type="match status" value="3"/>
</dbReference>
<sequence length="2186" mass="252271">MFKNILPRKSRYKGILRKGDHVWLEPETRGEFSVALGAKVQFSESGRIKVIDDDGHEHWIEGKIQIKHMHPTSVDGMEDMIGLGDLNEAGILRNLFIRYMDNLIYTYTGSILVAVNPYEVLPIYNAEQITLYRDRKIGELPPHIFAIADNSYHNMKRYQHDQCVIISGESGAGKTESTKLILQFLAAISGQHSWIEQQILEANPIMEAFGNAKTIRNDNSSRFGKYIDIHFTDKGVIEGAKIEQYLLEKSRIVSQAKDERNYHIFYCMLMGMTREDKNKLELTEAKDYFYLIQGKSITCEGRDDTKEFADIRSAMKVLMFKDDEIWEILKILATLLHIGNIQYNAIELDHLEATEIQDISHINSAARLLQVDAQSLVDSLTTKTIFTSGETVTSTMGLAASLDVRDAFVKGIYGRMFIWIVEKINAAIFKPMSASTHYRKSIGVLDIFGFENFDKNSFEQLCINYANENLQQFFVRHIFKLEQQEYNLEGINWQHIEFVDNQDALDMIAVKPMNIMALVDEESKFPKGTDTTMLNKLHQHHSDNQNYLKPKSSHVTSFGLNHFAGVVFYDAKRFLEKNRDTFSPDLVNLINNSKSKFINRLFNEDMSMGTDTRKKSPTLAAQFKRSLDALMKTLSSCQPFFVRCIKPNEFKKPKIFDRELCCKQLRYSGMMETIRIRRAGYPIRHTFNEFVDRYRLLCIGIGPAHKEDCRAASLKICQAVLKNTDYQLGKTKVFLKDAQDAYLEQQREVMLANKILIIQKTVRSWHCRRRFLKMRKNIITIQSAWRCFAERRRFIRMRQGYMRLQALCRSRILTMRYNVLRNIIMNFQRYARGHLVRQWVQKRVVAVVKIQSSVRTLIAVKKYNRMKIELKKRLEAEHLRQEEEKLLRKKMNTKTAKEEAERHHLERLAEIEKEVIQEEQLERKKAQYKNKQIEDAERNRNEDVEDVITDLFGFVGSAGDVGTVDFSTNQAYADIGDRKGPEIAEDGDRLMGFDEDDDLEEIKEHKFGKFAATYFQANSSHYFSRKALRQPLLPLRNEGDQLAALAVWIVILRFMGDLPEPKYHTTMAENIRDNTPVMSKIYSTLGRKFNKKDLEEAMRMGEEMEKDSTVPYPRNTVKKSTTRKKIVSLTLKKKSKLTEEVTKKLQDYDNLGSGNALLEDRPMSNLEKLHFIIGHGILRPDLRDEIYCQICKQLTQNTNKTSHARGWILLCLCVGCFPPSEKLVKYLRNFILEGPPGYAPYCEERLKRTFKNGPRNQPPSWLELQATKSKKPLMLPITFMDGNTKTLLSDSATTARELCLQLSEKIELKDQFGFSLYIALFDKVSSLGSGGDHVMDAISQCEQYAKEQGAQERNAPWRLFFRKEIFAPWHDPSEDSVATNLIYQQVVRGIKFGEYRCDKDEDLAMIAAQQYFVEYGSNFSPERLQSLLNSYIPDSYFNKPNASQMWMQAILNKLRSPYFSNEKIKQNKVKEDIVSYAKYKWPLLFSRFYEAYKFAGPSLPKNDVIIAVNWTGVYVVDDQEQVLLELSFPEITAVSSSRTGKMHGQSFTLATVKGDEYTFTSPNAEDIRDLVVTFLEGLKKRSKFVIAIQDYSQGGEFLSINKGDLIVLNQQNGESVMMNPGWCYGENARSGKSGDFPAECVYVLPTITKPPNEILNLFIQAPDNANRILSSPSVESIQQLNGEKPHTLEQYSYDHFRAPPKRTLSKTLTAPKRKGLGELWRYSKDPLKQPLLKKLIGKDEPSSEACMCFLAILKYMGDHPSRRTGRIANELTDQIFEPPLRIEILRDEVFCQIMKQLTDNKNRVSEDRGWELMWLATGCFNPSANLLKELSKFLSTRQNSIVNDCMMRLQKSLRNGPRKYPPHQVEVEAIQHKTTQILHKVYFPDDSDEAFEVESSTRAKDFCQNISTKLGLRSPEGFSLFVKIADKVISVPEGDFFFDFVRHLTDWIRKARPAREGATPQFTYQVFFMKKLWTNTVPGKDVNADVIFHFHQEMPKLLRGYHKCPREDAAQLASLIYRVKYGDNKQQLANIPRILRELLPSDLIKTQSPDDWKRVIISHFNKDAGKTVQDAKVDFLKILYKWPTFGSAFFEVKQTTEINYPEILLIAINKHGVNLIHPQTKDILATHPFTKISNWSSGNTYFHMTIGNLVRGSKLLCETSLGYKMDDLLTSYISLMLVNMNRQKRQ</sequence>
<dbReference type="SUPFAM" id="SSF50044">
    <property type="entry name" value="SH3-domain"/>
    <property type="match status" value="1"/>
</dbReference>
<comment type="caution">
    <text evidence="18">The sequence shown here is derived from an EMBL/GenBank/DDBJ whole genome shotgun (WGS) entry which is preliminary data.</text>
</comment>
<dbReference type="SUPFAM" id="SSF54236">
    <property type="entry name" value="Ubiquitin-like"/>
    <property type="match status" value="2"/>
</dbReference>
<feature type="region of interest" description="Actin-binding" evidence="12">
    <location>
        <begin position="627"/>
        <end position="649"/>
    </location>
</feature>
<dbReference type="Gene3D" id="1.20.5.190">
    <property type="match status" value="2"/>
</dbReference>
<feature type="domain" description="SH3" evidence="14">
    <location>
        <begin position="1580"/>
        <end position="1646"/>
    </location>
</feature>
<evidence type="ECO:0000256" key="13">
    <source>
        <dbReference type="SAM" id="Coils"/>
    </source>
</evidence>
<dbReference type="InterPro" id="IPR038185">
    <property type="entry name" value="MyTH4_dom_sf"/>
</dbReference>
<evidence type="ECO:0000256" key="11">
    <source>
        <dbReference type="PROSITE-ProRule" id="PRU00192"/>
    </source>
</evidence>
<dbReference type="InterPro" id="IPR001452">
    <property type="entry name" value="SH3_domain"/>
</dbReference>
<reference evidence="18 19" key="1">
    <citation type="submission" date="2024-01" db="EMBL/GenBank/DDBJ databases">
        <title>The genome of the rayed Mediterranean limpet Patella caerulea (Linnaeus, 1758).</title>
        <authorList>
            <person name="Anh-Thu Weber A."/>
            <person name="Halstead-Nussloch G."/>
        </authorList>
    </citation>
    <scope>NUCLEOTIDE SEQUENCE [LARGE SCALE GENOMIC DNA]</scope>
    <source>
        <strain evidence="18">AATW-2023a</strain>
        <tissue evidence="18">Whole specimen</tissue>
    </source>
</reference>
<evidence type="ECO:0000256" key="8">
    <source>
        <dbReference type="ARBA" id="ARBA00023123"/>
    </source>
</evidence>
<dbReference type="FunFam" id="3.10.20.90:FF:000036">
    <property type="entry name" value="Unconventional myosin-VIIa"/>
    <property type="match status" value="1"/>
</dbReference>
<dbReference type="PROSITE" id="PS50002">
    <property type="entry name" value="SH3"/>
    <property type="match status" value="1"/>
</dbReference>
<dbReference type="CDD" id="cd17092">
    <property type="entry name" value="FERM1_F1_Myosin-VII"/>
    <property type="match status" value="1"/>
</dbReference>
<dbReference type="InterPro" id="IPR041793">
    <property type="entry name" value="MyoVII_FERM_C1"/>
</dbReference>
<dbReference type="GO" id="GO:0007423">
    <property type="term" value="P:sensory organ development"/>
    <property type="evidence" value="ECO:0007669"/>
    <property type="project" value="UniProtKB-ARBA"/>
</dbReference>
<dbReference type="InterPro" id="IPR057130">
    <property type="entry name" value="Myosin_VII_N"/>
</dbReference>
<evidence type="ECO:0000256" key="7">
    <source>
        <dbReference type="ARBA" id="ARBA00022840"/>
    </source>
</evidence>
<dbReference type="Pfam" id="PF21998">
    <property type="entry name" value="FERM_C1_MyoVII"/>
    <property type="match status" value="1"/>
</dbReference>
<dbReference type="GO" id="GO:0009887">
    <property type="term" value="P:animal organ morphogenesis"/>
    <property type="evidence" value="ECO:0007669"/>
    <property type="project" value="UniProtKB-ARBA"/>
</dbReference>
<feature type="binding site" evidence="12">
    <location>
        <begin position="168"/>
        <end position="175"/>
    </location>
    <ligand>
        <name>ATP</name>
        <dbReference type="ChEBI" id="CHEBI:30616"/>
    </ligand>
</feature>
<dbReference type="Pfam" id="PF21989">
    <property type="entry name" value="RA_2"/>
    <property type="match status" value="2"/>
</dbReference>
<keyword evidence="10 12" id="KW-0009">Actin-binding</keyword>
<dbReference type="PROSITE" id="PS50096">
    <property type="entry name" value="IQ"/>
    <property type="match status" value="3"/>
</dbReference>
<feature type="domain" description="FERM" evidence="15">
    <location>
        <begin position="1877"/>
        <end position="2180"/>
    </location>
</feature>
<feature type="domain" description="MyTH4" evidence="16">
    <location>
        <begin position="1722"/>
        <end position="1871"/>
    </location>
</feature>
<evidence type="ECO:0000313" key="19">
    <source>
        <dbReference type="Proteomes" id="UP001347796"/>
    </source>
</evidence>
<dbReference type="Gene3D" id="3.40.850.10">
    <property type="entry name" value="Kinesin motor domain"/>
    <property type="match status" value="1"/>
</dbReference>
<comment type="similarity">
    <text evidence="2 12">Belongs to the TRAFAC class myosin-kinesin ATPase superfamily. Myosin family.</text>
</comment>
<dbReference type="InterPro" id="IPR041794">
    <property type="entry name" value="MyoVII_FERM_C2"/>
</dbReference>
<evidence type="ECO:0000256" key="12">
    <source>
        <dbReference type="PROSITE-ProRule" id="PRU00782"/>
    </source>
</evidence>
<dbReference type="GO" id="GO:0005524">
    <property type="term" value="F:ATP binding"/>
    <property type="evidence" value="ECO:0007669"/>
    <property type="project" value="UniProtKB-UniRule"/>
</dbReference>
<dbReference type="CDD" id="cd01381">
    <property type="entry name" value="MYSc_Myo7"/>
    <property type="match status" value="1"/>
</dbReference>
<dbReference type="PRINTS" id="PR00193">
    <property type="entry name" value="MYOSINHEAVY"/>
</dbReference>
<protein>
    <recommendedName>
        <fullName evidence="20">Myosin VIIa</fullName>
    </recommendedName>
</protein>
<keyword evidence="19" id="KW-1185">Reference proteome</keyword>
<dbReference type="InterPro" id="IPR002404">
    <property type="entry name" value="IRS_PTB"/>
</dbReference>
<dbReference type="InterPro" id="IPR036106">
    <property type="entry name" value="MYSc_Myo7"/>
</dbReference>
<dbReference type="InterPro" id="IPR036028">
    <property type="entry name" value="SH3-like_dom_sf"/>
</dbReference>
<keyword evidence="9 12" id="KW-0505">Motor protein</keyword>
<evidence type="ECO:0000256" key="5">
    <source>
        <dbReference type="ARBA" id="ARBA00022737"/>
    </source>
</evidence>
<dbReference type="PROSITE" id="PS51456">
    <property type="entry name" value="MYOSIN_MOTOR"/>
    <property type="match status" value="1"/>
</dbReference>
<dbReference type="FunFam" id="3.10.20.90:FF:000051">
    <property type="entry name" value="Unconventional myosin-VIIa"/>
    <property type="match status" value="1"/>
</dbReference>
<dbReference type="SMART" id="SM00326">
    <property type="entry name" value="SH3"/>
    <property type="match status" value="1"/>
</dbReference>
<accession>A0AAN8KCK7</accession>
<dbReference type="Pfam" id="PF00063">
    <property type="entry name" value="Myosin_head"/>
    <property type="match status" value="1"/>
</dbReference>
<dbReference type="InterPro" id="IPR051567">
    <property type="entry name" value="Unconventional_Myosin_ATPase"/>
</dbReference>
<dbReference type="Pfam" id="PF02174">
    <property type="entry name" value="IRS"/>
    <property type="match status" value="1"/>
</dbReference>
<dbReference type="Gene3D" id="2.30.29.30">
    <property type="entry name" value="Pleckstrin-homology domain (PH domain)/Phosphotyrosine-binding domain (PTB)"/>
    <property type="match status" value="2"/>
</dbReference>
<keyword evidence="4" id="KW-0963">Cytoplasm</keyword>
<dbReference type="CDD" id="cd14473">
    <property type="entry name" value="FERM_B-lobe"/>
    <property type="match status" value="2"/>
</dbReference>
<dbReference type="InterPro" id="IPR000299">
    <property type="entry name" value="FERM_domain"/>
</dbReference>
<dbReference type="Gene3D" id="6.20.240.20">
    <property type="match status" value="1"/>
</dbReference>
<dbReference type="Proteomes" id="UP001347796">
    <property type="component" value="Unassembled WGS sequence"/>
</dbReference>
<dbReference type="SUPFAM" id="SSF50729">
    <property type="entry name" value="PH domain-like"/>
    <property type="match status" value="1"/>
</dbReference>
<dbReference type="InterPro" id="IPR001609">
    <property type="entry name" value="Myosin_head_motor_dom-like"/>
</dbReference>
<dbReference type="Pfam" id="PF24123">
    <property type="entry name" value="Myosin_VII_N"/>
    <property type="match status" value="1"/>
</dbReference>
<keyword evidence="7 12" id="KW-0067">ATP-binding</keyword>
<evidence type="ECO:0000256" key="10">
    <source>
        <dbReference type="ARBA" id="ARBA00023203"/>
    </source>
</evidence>
<dbReference type="GO" id="GO:0005737">
    <property type="term" value="C:cytoplasm"/>
    <property type="evidence" value="ECO:0007669"/>
    <property type="project" value="UniProtKB-SubCell"/>
</dbReference>
<evidence type="ECO:0000259" key="17">
    <source>
        <dbReference type="PROSITE" id="PS51456"/>
    </source>
</evidence>
<dbReference type="Gene3D" id="1.20.58.530">
    <property type="match status" value="1"/>
</dbReference>
<dbReference type="InterPro" id="IPR019748">
    <property type="entry name" value="FERM_central"/>
</dbReference>
<dbReference type="InterPro" id="IPR019749">
    <property type="entry name" value="Band_41_domain"/>
</dbReference>
<dbReference type="GO" id="GO:0016459">
    <property type="term" value="C:myosin complex"/>
    <property type="evidence" value="ECO:0007669"/>
    <property type="project" value="UniProtKB-KW"/>
</dbReference>
<keyword evidence="6 12" id="KW-0547">Nucleotide-binding</keyword>
<dbReference type="Gene3D" id="1.20.120.720">
    <property type="entry name" value="Myosin VI head, motor domain, U50 subdomain"/>
    <property type="match status" value="1"/>
</dbReference>
<evidence type="ECO:0000259" key="14">
    <source>
        <dbReference type="PROSITE" id="PS50002"/>
    </source>
</evidence>
<keyword evidence="5" id="KW-0677">Repeat</keyword>
<dbReference type="SMART" id="SM00015">
    <property type="entry name" value="IQ"/>
    <property type="match status" value="4"/>
</dbReference>
<evidence type="ECO:0000313" key="18">
    <source>
        <dbReference type="EMBL" id="KAK6196209.1"/>
    </source>
</evidence>